<comment type="caution">
    <text evidence="1">The sequence shown here is derived from an EMBL/GenBank/DDBJ whole genome shotgun (WGS) entry which is preliminary data.</text>
</comment>
<protein>
    <submittedName>
        <fullName evidence="1">Uncharacterized protein</fullName>
    </submittedName>
</protein>
<reference evidence="1 2" key="1">
    <citation type="submission" date="2016-10" db="EMBL/GenBank/DDBJ databases">
        <authorList>
            <person name="Varghese N."/>
            <person name="Submissions S."/>
        </authorList>
    </citation>
    <scope>NUCLEOTIDE SEQUENCE [LARGE SCALE GENOMIC DNA]</scope>
    <source>
        <strain evidence="1 2">LMG 22274</strain>
    </source>
</reference>
<sequence length="67" mass="7216">MQRLHLQSHVKVRRLEADVDRMADVLALIVTLADSDPAPFTPADTLTEIARLGRAALIGATPPDTSP</sequence>
<proteinExistence type="predicted"/>
<dbReference type="AlphaFoldDB" id="A0AAQ1GCM6"/>
<gene>
    <name evidence="1" type="ORF">SAMN05216550_103130</name>
</gene>
<accession>A0AAQ1GCM6</accession>
<organism evidence="1 2">
    <name type="scientific">Paraburkholderia tropica</name>
    <dbReference type="NCBI Taxonomy" id="92647"/>
    <lineage>
        <taxon>Bacteria</taxon>
        <taxon>Pseudomonadati</taxon>
        <taxon>Pseudomonadota</taxon>
        <taxon>Betaproteobacteria</taxon>
        <taxon>Burkholderiales</taxon>
        <taxon>Burkholderiaceae</taxon>
        <taxon>Paraburkholderia</taxon>
    </lineage>
</organism>
<dbReference type="Proteomes" id="UP000183529">
    <property type="component" value="Unassembled WGS sequence"/>
</dbReference>
<dbReference type="EMBL" id="FNZM01000003">
    <property type="protein sequence ID" value="SEJ19990.1"/>
    <property type="molecule type" value="Genomic_DNA"/>
</dbReference>
<evidence type="ECO:0000313" key="1">
    <source>
        <dbReference type="EMBL" id="SEJ19990.1"/>
    </source>
</evidence>
<evidence type="ECO:0000313" key="2">
    <source>
        <dbReference type="Proteomes" id="UP000183529"/>
    </source>
</evidence>
<name>A0AAQ1GCM6_9BURK</name>